<protein>
    <recommendedName>
        <fullName evidence="6">BHLH domain-containing protein</fullName>
    </recommendedName>
</protein>
<gene>
    <name evidence="7" type="ORF">KI387_019479</name>
</gene>
<organism evidence="7 8">
    <name type="scientific">Taxus chinensis</name>
    <name type="common">Chinese yew</name>
    <name type="synonym">Taxus wallichiana var. chinensis</name>
    <dbReference type="NCBI Taxonomy" id="29808"/>
    <lineage>
        <taxon>Eukaryota</taxon>
        <taxon>Viridiplantae</taxon>
        <taxon>Streptophyta</taxon>
        <taxon>Embryophyta</taxon>
        <taxon>Tracheophyta</taxon>
        <taxon>Spermatophyta</taxon>
        <taxon>Pinopsida</taxon>
        <taxon>Pinidae</taxon>
        <taxon>Conifers II</taxon>
        <taxon>Cupressales</taxon>
        <taxon>Taxaceae</taxon>
        <taxon>Taxus</taxon>
    </lineage>
</organism>
<feature type="non-terminal residue" evidence="7">
    <location>
        <position position="265"/>
    </location>
</feature>
<evidence type="ECO:0000256" key="5">
    <source>
        <dbReference type="SAM" id="Phobius"/>
    </source>
</evidence>
<dbReference type="SMART" id="SM00353">
    <property type="entry name" value="HLH"/>
    <property type="match status" value="1"/>
</dbReference>
<dbReference type="GO" id="GO:0000981">
    <property type="term" value="F:DNA-binding transcription factor activity, RNA polymerase II-specific"/>
    <property type="evidence" value="ECO:0007669"/>
    <property type="project" value="TreeGrafter"/>
</dbReference>
<keyword evidence="5" id="KW-1133">Transmembrane helix</keyword>
<dbReference type="GO" id="GO:0000977">
    <property type="term" value="F:RNA polymerase II transcription regulatory region sequence-specific DNA binding"/>
    <property type="evidence" value="ECO:0007669"/>
    <property type="project" value="TreeGrafter"/>
</dbReference>
<feature type="transmembrane region" description="Helical" evidence="5">
    <location>
        <begin position="12"/>
        <end position="34"/>
    </location>
</feature>
<dbReference type="PANTHER" id="PTHR13935">
    <property type="entry name" value="ACHAETE-SCUTE TRANSCRIPTION FACTOR-RELATED"/>
    <property type="match status" value="1"/>
</dbReference>
<dbReference type="Gene3D" id="4.10.280.10">
    <property type="entry name" value="Helix-loop-helix DNA-binding domain"/>
    <property type="match status" value="1"/>
</dbReference>
<keyword evidence="1" id="KW-0805">Transcription regulation</keyword>
<dbReference type="GO" id="GO:0090575">
    <property type="term" value="C:RNA polymerase II transcription regulator complex"/>
    <property type="evidence" value="ECO:0007669"/>
    <property type="project" value="TreeGrafter"/>
</dbReference>
<dbReference type="SUPFAM" id="SSF47459">
    <property type="entry name" value="HLH, helix-loop-helix DNA-binding domain"/>
    <property type="match status" value="1"/>
</dbReference>
<dbReference type="PROSITE" id="PS50888">
    <property type="entry name" value="BHLH"/>
    <property type="match status" value="1"/>
</dbReference>
<dbReference type="Pfam" id="PF00010">
    <property type="entry name" value="HLH"/>
    <property type="match status" value="1"/>
</dbReference>
<accession>A0AA38GA91</accession>
<comment type="caution">
    <text evidence="7">The sequence shown here is derived from an EMBL/GenBank/DDBJ whole genome shotgun (WGS) entry which is preliminary data.</text>
</comment>
<evidence type="ECO:0000313" key="7">
    <source>
        <dbReference type="EMBL" id="KAH9317710.1"/>
    </source>
</evidence>
<feature type="domain" description="BHLH" evidence="6">
    <location>
        <begin position="115"/>
        <end position="167"/>
    </location>
</feature>
<evidence type="ECO:0000256" key="2">
    <source>
        <dbReference type="ARBA" id="ARBA00023125"/>
    </source>
</evidence>
<dbReference type="AlphaFoldDB" id="A0AA38GA91"/>
<evidence type="ECO:0000256" key="4">
    <source>
        <dbReference type="SAM" id="Coils"/>
    </source>
</evidence>
<evidence type="ECO:0000313" key="8">
    <source>
        <dbReference type="Proteomes" id="UP000824469"/>
    </source>
</evidence>
<dbReference type="InterPro" id="IPR015660">
    <property type="entry name" value="MASH1/Ascl1a-like"/>
</dbReference>
<name>A0AA38GA91_TAXCH</name>
<keyword evidence="5" id="KW-0472">Membrane</keyword>
<dbReference type="PANTHER" id="PTHR13935:SF106">
    <property type="entry name" value="ACHAETE-SCUTE COMPLEX PROTEIN T5-RELATED"/>
    <property type="match status" value="1"/>
</dbReference>
<keyword evidence="5" id="KW-0812">Transmembrane</keyword>
<dbReference type="Proteomes" id="UP000824469">
    <property type="component" value="Unassembled WGS sequence"/>
</dbReference>
<dbReference type="OMA" id="CIHRETE"/>
<sequence length="265" mass="30336">RLLLQLLRKLVCYIYIGFSTSVLFSVGHFVLLSLKMDDFPAVFHHKMDDFPAVFSAFLPPDDVQRGEQKIWASLFNEDFASPDDALQFGWRAASASASARCSGDPQTREGLEGNDKKCIHRETEKERRNHLKSRYAQLFSLLPHSNIKCKATISDQLSEATEYIRHLQEEVDELAKKREDMKMKMRMNEGERNGKENGILFKECEAFPVVTVNHVGSRVVVTTNNFREQMVLSKLLLCVEEEGLQLLSASSFFTNDKVFHTLHCK</sequence>
<proteinExistence type="predicted"/>
<feature type="coiled-coil region" evidence="4">
    <location>
        <begin position="157"/>
        <end position="184"/>
    </location>
</feature>
<evidence type="ECO:0000256" key="1">
    <source>
        <dbReference type="ARBA" id="ARBA00023015"/>
    </source>
</evidence>
<reference evidence="7 8" key="1">
    <citation type="journal article" date="2021" name="Nat. Plants">
        <title>The Taxus genome provides insights into paclitaxel biosynthesis.</title>
        <authorList>
            <person name="Xiong X."/>
            <person name="Gou J."/>
            <person name="Liao Q."/>
            <person name="Li Y."/>
            <person name="Zhou Q."/>
            <person name="Bi G."/>
            <person name="Li C."/>
            <person name="Du R."/>
            <person name="Wang X."/>
            <person name="Sun T."/>
            <person name="Guo L."/>
            <person name="Liang H."/>
            <person name="Lu P."/>
            <person name="Wu Y."/>
            <person name="Zhang Z."/>
            <person name="Ro D.K."/>
            <person name="Shang Y."/>
            <person name="Huang S."/>
            <person name="Yan J."/>
        </authorList>
    </citation>
    <scope>NUCLEOTIDE SEQUENCE [LARGE SCALE GENOMIC DNA]</scope>
    <source>
        <strain evidence="7">Ta-2019</strain>
    </source>
</reference>
<feature type="non-terminal residue" evidence="7">
    <location>
        <position position="1"/>
    </location>
</feature>
<keyword evidence="2" id="KW-0238">DNA-binding</keyword>
<evidence type="ECO:0000256" key="3">
    <source>
        <dbReference type="ARBA" id="ARBA00023163"/>
    </source>
</evidence>
<keyword evidence="4" id="KW-0175">Coiled coil</keyword>
<dbReference type="InterPro" id="IPR036638">
    <property type="entry name" value="HLH_DNA-bd_sf"/>
</dbReference>
<keyword evidence="8" id="KW-1185">Reference proteome</keyword>
<keyword evidence="3" id="KW-0804">Transcription</keyword>
<dbReference type="InterPro" id="IPR011598">
    <property type="entry name" value="bHLH_dom"/>
</dbReference>
<evidence type="ECO:0000259" key="6">
    <source>
        <dbReference type="PROSITE" id="PS50888"/>
    </source>
</evidence>
<dbReference type="EMBL" id="JAHRHJ020000004">
    <property type="protein sequence ID" value="KAH9317710.1"/>
    <property type="molecule type" value="Genomic_DNA"/>
</dbReference>
<dbReference type="GO" id="GO:0046983">
    <property type="term" value="F:protein dimerization activity"/>
    <property type="evidence" value="ECO:0007669"/>
    <property type="project" value="InterPro"/>
</dbReference>